<protein>
    <recommendedName>
        <fullName evidence="4">Type I restriction modification DNA specificity domain-containing protein</fullName>
    </recommendedName>
</protein>
<dbReference type="InterPro" id="IPR000055">
    <property type="entry name" value="Restrct_endonuc_typeI_TRD"/>
</dbReference>
<keyword evidence="6" id="KW-1185">Reference proteome</keyword>
<sequence length="185" mass="20785">MKLESLLTIESGTLVSRLTSDPTGATYYLYDQAALGEDQGKYMETATMHKPIQLSDISKVQSIKQGDIVINLANTESAIVSEQHDGFILPYNYCKLTGFSDIDPDFLNYWLTESVEAAQQLKAISQGATLVKKLSVHQIKEFTITLPPLEKQQRIAKVYKASIRLKYLQKQKSELLSLLLKQVLD</sequence>
<evidence type="ECO:0000256" key="3">
    <source>
        <dbReference type="ARBA" id="ARBA00023125"/>
    </source>
</evidence>
<comment type="caution">
    <text evidence="5">The sequence shown here is derived from an EMBL/GenBank/DDBJ whole genome shotgun (WGS) entry which is preliminary data.</text>
</comment>
<evidence type="ECO:0000256" key="1">
    <source>
        <dbReference type="ARBA" id="ARBA00010923"/>
    </source>
</evidence>
<keyword evidence="2" id="KW-0680">Restriction system</keyword>
<name>A0ABQ6R6H6_9STAP</name>
<comment type="similarity">
    <text evidence="1">Belongs to the type-I restriction system S methylase family.</text>
</comment>
<proteinExistence type="inferred from homology"/>
<evidence type="ECO:0000313" key="6">
    <source>
        <dbReference type="Proteomes" id="UP000295735"/>
    </source>
</evidence>
<dbReference type="PANTHER" id="PTHR30408">
    <property type="entry name" value="TYPE-1 RESTRICTION ENZYME ECOKI SPECIFICITY PROTEIN"/>
    <property type="match status" value="1"/>
</dbReference>
<dbReference type="Proteomes" id="UP000295735">
    <property type="component" value="Unassembled WGS sequence"/>
</dbReference>
<dbReference type="Pfam" id="PF01420">
    <property type="entry name" value="Methylase_S"/>
    <property type="match status" value="1"/>
</dbReference>
<dbReference type="Gene3D" id="3.90.220.20">
    <property type="entry name" value="DNA methylase specificity domains"/>
    <property type="match status" value="1"/>
</dbReference>
<feature type="domain" description="Type I restriction modification DNA specificity" evidence="4">
    <location>
        <begin position="63"/>
        <end position="173"/>
    </location>
</feature>
<accession>A0ABQ6R6H6</accession>
<evidence type="ECO:0000259" key="4">
    <source>
        <dbReference type="Pfam" id="PF01420"/>
    </source>
</evidence>
<evidence type="ECO:0000313" key="5">
    <source>
        <dbReference type="EMBL" id="KAA1036890.1"/>
    </source>
</evidence>
<keyword evidence="3" id="KW-0238">DNA-binding</keyword>
<organism evidence="5 6">
    <name type="scientific">Macrococcus equipercicus</name>
    <dbReference type="NCBI Taxonomy" id="69967"/>
    <lineage>
        <taxon>Bacteria</taxon>
        <taxon>Bacillati</taxon>
        <taxon>Bacillota</taxon>
        <taxon>Bacilli</taxon>
        <taxon>Bacillales</taxon>
        <taxon>Staphylococcaceae</taxon>
        <taxon>Macrococcus</taxon>
    </lineage>
</organism>
<reference evidence="5 6" key="1">
    <citation type="submission" date="2019-09" db="EMBL/GenBank/DDBJ databases">
        <authorList>
            <person name="Mazhar S."/>
            <person name="Altermann E."/>
            <person name="Hill C."/>
            <person name="Mcauliffe O."/>
        </authorList>
    </citation>
    <scope>NUCLEOTIDE SEQUENCE [LARGE SCALE GENOMIC DNA]</scope>
    <source>
        <strain evidence="5 6">ATCC 51831</strain>
    </source>
</reference>
<dbReference type="PANTHER" id="PTHR30408:SF12">
    <property type="entry name" value="TYPE I RESTRICTION ENZYME MJAVIII SPECIFICITY SUBUNIT"/>
    <property type="match status" value="1"/>
</dbReference>
<dbReference type="InterPro" id="IPR052021">
    <property type="entry name" value="Type-I_RS_S_subunit"/>
</dbReference>
<dbReference type="EMBL" id="SCWC02000010">
    <property type="protein sequence ID" value="KAA1036890.1"/>
    <property type="molecule type" value="Genomic_DNA"/>
</dbReference>
<dbReference type="InterPro" id="IPR044946">
    <property type="entry name" value="Restrct_endonuc_typeI_TRD_sf"/>
</dbReference>
<dbReference type="SUPFAM" id="SSF116734">
    <property type="entry name" value="DNA methylase specificity domain"/>
    <property type="match status" value="1"/>
</dbReference>
<dbReference type="RefSeq" id="WP_149459794.1">
    <property type="nucleotide sequence ID" value="NZ_SCWC02000010.1"/>
</dbReference>
<gene>
    <name evidence="5" type="ORF">ERX35_010185</name>
</gene>
<evidence type="ECO:0000256" key="2">
    <source>
        <dbReference type="ARBA" id="ARBA00022747"/>
    </source>
</evidence>